<dbReference type="AlphaFoldDB" id="A0A2I7N8A3"/>
<evidence type="ECO:0000313" key="4">
    <source>
        <dbReference type="Proteomes" id="UP000236655"/>
    </source>
</evidence>
<organism evidence="3 4">
    <name type="scientific">Aquella oligotrophica</name>
    <dbReference type="NCBI Taxonomy" id="2067065"/>
    <lineage>
        <taxon>Bacteria</taxon>
        <taxon>Pseudomonadati</taxon>
        <taxon>Pseudomonadota</taxon>
        <taxon>Betaproteobacteria</taxon>
        <taxon>Neisseriales</taxon>
        <taxon>Neisseriaceae</taxon>
        <taxon>Aquella</taxon>
    </lineage>
</organism>
<gene>
    <name evidence="3" type="ORF">CUN60_10295</name>
</gene>
<evidence type="ECO:0000256" key="2">
    <source>
        <dbReference type="HAMAP-Rule" id="MF_00489"/>
    </source>
</evidence>
<comment type="similarity">
    <text evidence="1 2">Belongs to the UPF0178 family.</text>
</comment>
<dbReference type="NCBIfam" id="NF001095">
    <property type="entry name" value="PRK00124.1"/>
    <property type="match status" value="1"/>
</dbReference>
<dbReference type="Proteomes" id="UP000236655">
    <property type="component" value="Chromosome"/>
</dbReference>
<evidence type="ECO:0000313" key="3">
    <source>
        <dbReference type="EMBL" id="AUR52670.1"/>
    </source>
</evidence>
<keyword evidence="4" id="KW-1185">Reference proteome</keyword>
<dbReference type="PANTHER" id="PTHR35146">
    <property type="entry name" value="UPF0178 PROTEIN YAII"/>
    <property type="match status" value="1"/>
</dbReference>
<dbReference type="PANTHER" id="PTHR35146:SF1">
    <property type="entry name" value="UPF0178 PROTEIN YAII"/>
    <property type="match status" value="1"/>
</dbReference>
<dbReference type="InterPro" id="IPR003791">
    <property type="entry name" value="UPF0178"/>
</dbReference>
<proteinExistence type="inferred from homology"/>
<dbReference type="OrthoDB" id="9798918at2"/>
<dbReference type="HAMAP" id="MF_00489">
    <property type="entry name" value="UPF0178"/>
    <property type="match status" value="1"/>
</dbReference>
<dbReference type="RefSeq" id="WP_102951958.1">
    <property type="nucleotide sequence ID" value="NZ_CP024847.1"/>
</dbReference>
<evidence type="ECO:0000256" key="1">
    <source>
        <dbReference type="ARBA" id="ARBA00008522"/>
    </source>
</evidence>
<reference evidence="4" key="1">
    <citation type="submission" date="2017-11" db="EMBL/GenBank/DDBJ databases">
        <authorList>
            <person name="Chan K.G."/>
            <person name="Lee L.S."/>
        </authorList>
    </citation>
    <scope>NUCLEOTIDE SEQUENCE [LARGE SCALE GENOMIC DNA]</scope>
    <source>
        <strain evidence="4">DSM 100970</strain>
    </source>
</reference>
<dbReference type="CDD" id="cd18720">
    <property type="entry name" value="PIN_YqxD-like"/>
    <property type="match status" value="1"/>
</dbReference>
<sequence length="152" mass="17198">MKIYVDADACPKPVREILFRVAIRNQIELLMVANQILQLPISPKIKMMQVNKGFDEADNEIVRLINKDDLLVTADIPLASDAIDKGAIVINPRGKVYSMENIKQELATRDLLTHLRDSLEIRGGPQPYNDKDKASFANALDRIIISYLNRLK</sequence>
<protein>
    <recommendedName>
        <fullName evidence="2">UPF0178 protein CUN60_10295</fullName>
    </recommendedName>
</protein>
<accession>A0A2I7N8A3</accession>
<dbReference type="EMBL" id="CP024847">
    <property type="protein sequence ID" value="AUR52670.1"/>
    <property type="molecule type" value="Genomic_DNA"/>
</dbReference>
<name>A0A2I7N8A3_9NEIS</name>
<dbReference type="Pfam" id="PF02639">
    <property type="entry name" value="DUF188"/>
    <property type="match status" value="1"/>
</dbReference>
<dbReference type="KEGG" id="nba:CUN60_10295"/>